<comment type="caution">
    <text evidence="1">The sequence shown here is derived from an EMBL/GenBank/DDBJ whole genome shotgun (WGS) entry which is preliminary data.</text>
</comment>
<keyword evidence="2" id="KW-1185">Reference proteome</keyword>
<evidence type="ECO:0000313" key="1">
    <source>
        <dbReference type="EMBL" id="MFC6017766.1"/>
    </source>
</evidence>
<protein>
    <submittedName>
        <fullName evidence="1">Uncharacterized protein</fullName>
    </submittedName>
</protein>
<dbReference type="EMBL" id="JBHSPR010000010">
    <property type="protein sequence ID" value="MFC6017766.1"/>
    <property type="molecule type" value="Genomic_DNA"/>
</dbReference>
<dbReference type="Proteomes" id="UP001596203">
    <property type="component" value="Unassembled WGS sequence"/>
</dbReference>
<proteinExistence type="predicted"/>
<evidence type="ECO:0000313" key="2">
    <source>
        <dbReference type="Proteomes" id="UP001596203"/>
    </source>
</evidence>
<accession>A0ABW1K7G2</accession>
<name>A0ABW1K7G2_9ACTN</name>
<reference evidence="2" key="1">
    <citation type="journal article" date="2019" name="Int. J. Syst. Evol. Microbiol.">
        <title>The Global Catalogue of Microorganisms (GCM) 10K type strain sequencing project: providing services to taxonomists for standard genome sequencing and annotation.</title>
        <authorList>
            <consortium name="The Broad Institute Genomics Platform"/>
            <consortium name="The Broad Institute Genome Sequencing Center for Infectious Disease"/>
            <person name="Wu L."/>
            <person name="Ma J."/>
        </authorList>
    </citation>
    <scope>NUCLEOTIDE SEQUENCE [LARGE SCALE GENOMIC DNA]</scope>
    <source>
        <strain evidence="2">ZS-35-S2</strain>
    </source>
</reference>
<sequence length="129" mass="13759">MTAPRWPRLAALFHRTRTDEHPGADATWSPLADLPADDGRLIAPAADYEPRHAAQHAEPEVDQTIEIPGVIAVDSHGIAVDIPPQTVTVAAPSAVPAWVRAPKAGPDTFIPAGELELTGRLDPREVTQS</sequence>
<gene>
    <name evidence="1" type="ORF">ACFP2T_16315</name>
</gene>
<organism evidence="1 2">
    <name type="scientific">Plantactinospora solaniradicis</name>
    <dbReference type="NCBI Taxonomy" id="1723736"/>
    <lineage>
        <taxon>Bacteria</taxon>
        <taxon>Bacillati</taxon>
        <taxon>Actinomycetota</taxon>
        <taxon>Actinomycetes</taxon>
        <taxon>Micromonosporales</taxon>
        <taxon>Micromonosporaceae</taxon>
        <taxon>Plantactinospora</taxon>
    </lineage>
</organism>
<dbReference type="RefSeq" id="WP_377422278.1">
    <property type="nucleotide sequence ID" value="NZ_JBHSPR010000010.1"/>
</dbReference>